<organism evidence="2 3">
    <name type="scientific">Spirosoma terrae</name>
    <dbReference type="NCBI Taxonomy" id="1968276"/>
    <lineage>
        <taxon>Bacteria</taxon>
        <taxon>Pseudomonadati</taxon>
        <taxon>Bacteroidota</taxon>
        <taxon>Cytophagia</taxon>
        <taxon>Cytophagales</taxon>
        <taxon>Cytophagaceae</taxon>
        <taxon>Spirosoma</taxon>
    </lineage>
</organism>
<name>A0A6L9LD56_9BACT</name>
<reference evidence="2 3" key="1">
    <citation type="submission" date="2020-02" db="EMBL/GenBank/DDBJ databases">
        <title>Draft genome sequence of two Spirosoma agri KCTC 52727 and Spirosoma terrae KCTC 52035.</title>
        <authorList>
            <person name="Rojas J."/>
            <person name="Ambika Manirajan B."/>
            <person name="Suarez C."/>
            <person name="Ratering S."/>
            <person name="Schnell S."/>
        </authorList>
    </citation>
    <scope>NUCLEOTIDE SEQUENCE [LARGE SCALE GENOMIC DNA]</scope>
    <source>
        <strain evidence="2 3">KCTC 52035</strain>
    </source>
</reference>
<dbReference type="RefSeq" id="WP_163951508.1">
    <property type="nucleotide sequence ID" value="NZ_JAAFZH010000008.1"/>
</dbReference>
<dbReference type="AlphaFoldDB" id="A0A6L9LD56"/>
<evidence type="ECO:0000256" key="1">
    <source>
        <dbReference type="SAM" id="MobiDB-lite"/>
    </source>
</evidence>
<keyword evidence="3" id="KW-1185">Reference proteome</keyword>
<proteinExistence type="predicted"/>
<protein>
    <submittedName>
        <fullName evidence="2">Uncharacterized protein</fullName>
    </submittedName>
</protein>
<comment type="caution">
    <text evidence="2">The sequence shown here is derived from an EMBL/GenBank/DDBJ whole genome shotgun (WGS) entry which is preliminary data.</text>
</comment>
<dbReference type="EMBL" id="JAAFZH010000008">
    <property type="protein sequence ID" value="NDU96743.1"/>
    <property type="molecule type" value="Genomic_DNA"/>
</dbReference>
<feature type="region of interest" description="Disordered" evidence="1">
    <location>
        <begin position="37"/>
        <end position="63"/>
    </location>
</feature>
<evidence type="ECO:0000313" key="2">
    <source>
        <dbReference type="EMBL" id="NDU96743.1"/>
    </source>
</evidence>
<accession>A0A6L9LD56</accession>
<evidence type="ECO:0000313" key="3">
    <source>
        <dbReference type="Proteomes" id="UP000474175"/>
    </source>
</evidence>
<sequence>MGAIAPAVLELQSTLGQTFPEIFDKIFWDKYWDNGTDTRGKPKPKGKWAPRLQASAKNPGSKDPHDNGLALDIFLFKTNWNEWALANELVNVFITNKSIMGWSSVIYDSVTTDDYGGPKLYTGADKHETHIHIEWPRSRGMTSRGFSYQIQDQLDMVAVSWRIGELINPSKHDRPVY</sequence>
<gene>
    <name evidence="2" type="ORF">GK108_17810</name>
</gene>
<dbReference type="Proteomes" id="UP000474175">
    <property type="component" value="Unassembled WGS sequence"/>
</dbReference>